<proteinExistence type="predicted"/>
<evidence type="ECO:0000313" key="2">
    <source>
        <dbReference type="EMBL" id="CAF0736045.1"/>
    </source>
</evidence>
<dbReference type="Gene3D" id="3.90.79.10">
    <property type="entry name" value="Nucleoside Triphosphate Pyrophosphohydrolase"/>
    <property type="match status" value="1"/>
</dbReference>
<keyword evidence="5" id="KW-1185">Reference proteome</keyword>
<organism evidence="3 4">
    <name type="scientific">Rotaria sordida</name>
    <dbReference type="NCBI Taxonomy" id="392033"/>
    <lineage>
        <taxon>Eukaryota</taxon>
        <taxon>Metazoa</taxon>
        <taxon>Spiralia</taxon>
        <taxon>Gnathifera</taxon>
        <taxon>Rotifera</taxon>
        <taxon>Eurotatoria</taxon>
        <taxon>Bdelloidea</taxon>
        <taxon>Philodinida</taxon>
        <taxon>Philodinidae</taxon>
        <taxon>Rotaria</taxon>
    </lineage>
</organism>
<feature type="domain" description="Nudix hydrolase" evidence="1">
    <location>
        <begin position="7"/>
        <end position="156"/>
    </location>
</feature>
<dbReference type="PROSITE" id="PS51462">
    <property type="entry name" value="NUDIX"/>
    <property type="match status" value="1"/>
</dbReference>
<dbReference type="InterPro" id="IPR000086">
    <property type="entry name" value="NUDIX_hydrolase_dom"/>
</dbReference>
<dbReference type="EMBL" id="CAJNOL010000009">
    <property type="protein sequence ID" value="CAF0736045.1"/>
    <property type="molecule type" value="Genomic_DNA"/>
</dbReference>
<sequence length="176" mass="20407">MASFDLKKYLGSGVLIVDTARSSLLLVHDYTENYNCCGGFIKYDCDDLQRIEKTAIEELYEETRTLLSCDIDHLKTCPFVDLNFYDDIFRCYIFKTQCNSNICEQFENYKFEELPIDDDYHETSSIAFFPLKQFKSKKSLLNIDKNSMAKDSNGKLNPLNRRVISVIKEAVSNNLL</sequence>
<accession>A0A813PGW0</accession>
<dbReference type="Proteomes" id="UP000663870">
    <property type="component" value="Unassembled WGS sequence"/>
</dbReference>
<gene>
    <name evidence="2" type="ORF">JXQ802_LOCUS829</name>
    <name evidence="3" type="ORF">PYM288_LOCUS2170</name>
</gene>
<protein>
    <recommendedName>
        <fullName evidence="1">Nudix hydrolase domain-containing protein</fullName>
    </recommendedName>
</protein>
<evidence type="ECO:0000259" key="1">
    <source>
        <dbReference type="PROSITE" id="PS51462"/>
    </source>
</evidence>
<comment type="caution">
    <text evidence="3">The sequence shown here is derived from an EMBL/GenBank/DDBJ whole genome shotgun (WGS) entry which is preliminary data.</text>
</comment>
<dbReference type="AlphaFoldDB" id="A0A813PGW0"/>
<evidence type="ECO:0000313" key="4">
    <source>
        <dbReference type="Proteomes" id="UP000663854"/>
    </source>
</evidence>
<dbReference type="Proteomes" id="UP000663854">
    <property type="component" value="Unassembled WGS sequence"/>
</dbReference>
<name>A0A813PGW0_9BILA</name>
<dbReference type="SUPFAM" id="SSF55811">
    <property type="entry name" value="Nudix"/>
    <property type="match status" value="1"/>
</dbReference>
<reference evidence="3" key="1">
    <citation type="submission" date="2021-02" db="EMBL/GenBank/DDBJ databases">
        <authorList>
            <person name="Nowell W R."/>
        </authorList>
    </citation>
    <scope>NUCLEOTIDE SEQUENCE</scope>
</reference>
<evidence type="ECO:0000313" key="5">
    <source>
        <dbReference type="Proteomes" id="UP000663870"/>
    </source>
</evidence>
<dbReference type="InterPro" id="IPR015797">
    <property type="entry name" value="NUDIX_hydrolase-like_dom_sf"/>
</dbReference>
<evidence type="ECO:0000313" key="3">
    <source>
        <dbReference type="EMBL" id="CAF0752657.1"/>
    </source>
</evidence>
<dbReference type="EMBL" id="CAJNOH010000014">
    <property type="protein sequence ID" value="CAF0752657.1"/>
    <property type="molecule type" value="Genomic_DNA"/>
</dbReference>